<dbReference type="Proteomes" id="UP000078555">
    <property type="component" value="Unassembled WGS sequence"/>
</dbReference>
<sequence length="69" mass="8185">MLRKGYCHTTLIIRFTCKRILPILPRNMAHLRSCPSNVEKLLRYEWVPPCTNHPLPIEQHTINDSLQEF</sequence>
<evidence type="ECO:0000313" key="4">
    <source>
        <dbReference type="Proteomes" id="UP000078555"/>
    </source>
</evidence>
<accession>A0A1A9AQX3</accession>
<name>A0A1A9AQX3_PLAOA</name>
<dbReference type="AlphaFoldDB" id="A0A1A9AQX3"/>
<organism evidence="1 4">
    <name type="scientific">Plasmodium ovale wallikeri</name>
    <dbReference type="NCBI Taxonomy" id="864142"/>
    <lineage>
        <taxon>Eukaryota</taxon>
        <taxon>Sar</taxon>
        <taxon>Alveolata</taxon>
        <taxon>Apicomplexa</taxon>
        <taxon>Aconoidasida</taxon>
        <taxon>Haemosporida</taxon>
        <taxon>Plasmodiidae</taxon>
        <taxon>Plasmodium</taxon>
        <taxon>Plasmodium (Plasmodium)</taxon>
    </lineage>
</organism>
<evidence type="ECO:0000313" key="2">
    <source>
        <dbReference type="EMBL" id="SBT59585.1"/>
    </source>
</evidence>
<reference evidence="1" key="1">
    <citation type="submission" date="2016-05" db="EMBL/GenBank/DDBJ databases">
        <authorList>
            <person name="Lavstsen T."/>
            <person name="Jespersen J.S."/>
        </authorList>
    </citation>
    <scope>NUCLEOTIDE SEQUENCE [LARGE SCALE GENOMIC DNA]</scope>
</reference>
<dbReference type="EMBL" id="FLRD01001914">
    <property type="protein sequence ID" value="SBT58613.1"/>
    <property type="molecule type" value="Genomic_DNA"/>
</dbReference>
<evidence type="ECO:0000313" key="1">
    <source>
        <dbReference type="EMBL" id="SBT58613.1"/>
    </source>
</evidence>
<reference evidence="3 4" key="2">
    <citation type="submission" date="2016-05" db="EMBL/GenBank/DDBJ databases">
        <authorList>
            <person name="Naeem Raeece"/>
        </authorList>
    </citation>
    <scope>NUCLEOTIDE SEQUENCE [LARGE SCALE GENOMIC DNA]</scope>
</reference>
<gene>
    <name evidence="1" type="ORF">POVWA1_089050</name>
    <name evidence="2" type="ORF">POVWA2_098170</name>
</gene>
<dbReference type="Proteomes" id="UP000078550">
    <property type="component" value="Unassembled WGS sequence"/>
</dbReference>
<proteinExistence type="predicted"/>
<keyword evidence="4" id="KW-1185">Reference proteome</keyword>
<dbReference type="EMBL" id="FLRE01003484">
    <property type="protein sequence ID" value="SBT59585.1"/>
    <property type="molecule type" value="Genomic_DNA"/>
</dbReference>
<protein>
    <submittedName>
        <fullName evidence="1">Uncharacterized protein</fullName>
    </submittedName>
</protein>
<evidence type="ECO:0000313" key="3">
    <source>
        <dbReference type="Proteomes" id="UP000078550"/>
    </source>
</evidence>